<evidence type="ECO:0000313" key="1">
    <source>
        <dbReference type="EMBL" id="SFP38778.1"/>
    </source>
</evidence>
<dbReference type="Proteomes" id="UP000183769">
    <property type="component" value="Unassembled WGS sequence"/>
</dbReference>
<accession>A0A1I5PXD7</accession>
<dbReference type="Pfam" id="PF24373">
    <property type="entry name" value="DUF7529"/>
    <property type="match status" value="1"/>
</dbReference>
<dbReference type="OrthoDB" id="325206at2157"/>
<proteinExistence type="predicted"/>
<evidence type="ECO:0000313" key="2">
    <source>
        <dbReference type="Proteomes" id="UP000183769"/>
    </source>
</evidence>
<name>A0A1I5PXD7_9EURY</name>
<protein>
    <submittedName>
        <fullName evidence="1">Uncharacterized protein</fullName>
    </submittedName>
</protein>
<dbReference type="RefSeq" id="WP_074876468.1">
    <property type="nucleotide sequence ID" value="NZ_FOXI01000003.1"/>
</dbReference>
<organism evidence="1 2">
    <name type="scientific">Halolamina pelagica</name>
    <dbReference type="NCBI Taxonomy" id="699431"/>
    <lineage>
        <taxon>Archaea</taxon>
        <taxon>Methanobacteriati</taxon>
        <taxon>Methanobacteriota</taxon>
        <taxon>Stenosarchaea group</taxon>
        <taxon>Halobacteria</taxon>
        <taxon>Halobacteriales</taxon>
        <taxon>Haloferacaceae</taxon>
    </lineage>
</organism>
<keyword evidence="2" id="KW-1185">Reference proteome</keyword>
<sequence length="164" mass="18000">MDPGHPLQGMTDLWDDTIEDMEATAAELRDDGWETVEVHPGAVTPLPRLETEDGYEDDRTGFDVLVPGNEFSEVQEAVDGAAFDEYEAYNAQANGVVFAVIVMKAADAGRAVLIPIYYRADEAVETVQRIEAAGESRLYVRPLDDSERVLFVQRQPAALLPGGE</sequence>
<dbReference type="AlphaFoldDB" id="A0A1I5PXD7"/>
<dbReference type="InterPro" id="IPR055951">
    <property type="entry name" value="DUF7529"/>
</dbReference>
<reference evidence="2" key="1">
    <citation type="submission" date="2016-10" db="EMBL/GenBank/DDBJ databases">
        <authorList>
            <person name="Varghese N."/>
            <person name="Submissions S."/>
        </authorList>
    </citation>
    <scope>NUCLEOTIDE SEQUENCE [LARGE SCALE GENOMIC DNA]</scope>
    <source>
        <strain evidence="2">CGMCC 1.10329</strain>
    </source>
</reference>
<dbReference type="EMBL" id="FOXI01000003">
    <property type="protein sequence ID" value="SFP38778.1"/>
    <property type="molecule type" value="Genomic_DNA"/>
</dbReference>
<gene>
    <name evidence="1" type="ORF">SAMN05216277_103156</name>
</gene>